<dbReference type="Pfam" id="PF01614">
    <property type="entry name" value="IclR_C"/>
    <property type="match status" value="1"/>
</dbReference>
<evidence type="ECO:0000256" key="1">
    <source>
        <dbReference type="ARBA" id="ARBA00023015"/>
    </source>
</evidence>
<dbReference type="Gene3D" id="1.10.10.10">
    <property type="entry name" value="Winged helix-like DNA-binding domain superfamily/Winged helix DNA-binding domain"/>
    <property type="match status" value="1"/>
</dbReference>
<dbReference type="InterPro" id="IPR014757">
    <property type="entry name" value="Tscrpt_reg_IclR_C"/>
</dbReference>
<name>A0A562ZPG0_9BURK</name>
<dbReference type="Proteomes" id="UP000318199">
    <property type="component" value="Unassembled WGS sequence"/>
</dbReference>
<dbReference type="EMBL" id="VOBQ01000012">
    <property type="protein sequence ID" value="TWO70287.1"/>
    <property type="molecule type" value="Genomic_DNA"/>
</dbReference>
<dbReference type="GO" id="GO:0045892">
    <property type="term" value="P:negative regulation of DNA-templated transcription"/>
    <property type="evidence" value="ECO:0007669"/>
    <property type="project" value="TreeGrafter"/>
</dbReference>
<keyword evidence="7" id="KW-1185">Reference proteome</keyword>
<evidence type="ECO:0000259" key="4">
    <source>
        <dbReference type="PROSITE" id="PS51077"/>
    </source>
</evidence>
<gene>
    <name evidence="6" type="ORF">FN976_14940</name>
</gene>
<feature type="domain" description="IclR-ED" evidence="5">
    <location>
        <begin position="122"/>
        <end position="305"/>
    </location>
</feature>
<evidence type="ECO:0000256" key="2">
    <source>
        <dbReference type="ARBA" id="ARBA00023125"/>
    </source>
</evidence>
<dbReference type="GO" id="GO:0003700">
    <property type="term" value="F:DNA-binding transcription factor activity"/>
    <property type="evidence" value="ECO:0007669"/>
    <property type="project" value="TreeGrafter"/>
</dbReference>
<dbReference type="SUPFAM" id="SSF46785">
    <property type="entry name" value="Winged helix' DNA-binding domain"/>
    <property type="match status" value="1"/>
</dbReference>
<sequence length="310" mass="33749">MRFRVSEQTGQSTIGPGCFDRAPGLCQRRRSPVRLQFRISEPGGGMPASGGFTEDRRYVAALARGLDVLQAFRYGERWLTHQEITRRTGLPKATVSRIAFTLVSLGYLRQDGAKGSYGLGNGGLTLGFRVLVNAEIAAIARPELEELAQLSQAAVSLGVRHQLSMVYIAHARGQARLTLSLDVGARIPIESTSMGRAFLCALPAHRRAELDRQLQDKLGADWGPRAAALDRAAQQWRDTGFVTSEAEWESDINAVGASIDPGHGAEPYAINVGGPTNVLTRERMYEELGPRVAQAARRIEQGLRFQAAQA</sequence>
<comment type="caution">
    <text evidence="6">The sequence shown here is derived from an EMBL/GenBank/DDBJ whole genome shotgun (WGS) entry which is preliminary data.</text>
</comment>
<keyword evidence="1" id="KW-0805">Transcription regulation</keyword>
<dbReference type="SUPFAM" id="SSF55781">
    <property type="entry name" value="GAF domain-like"/>
    <property type="match status" value="1"/>
</dbReference>
<dbReference type="FunFam" id="1.10.10.10:FF:000056">
    <property type="entry name" value="IclR family transcriptional regulator"/>
    <property type="match status" value="1"/>
</dbReference>
<dbReference type="InterPro" id="IPR036390">
    <property type="entry name" value="WH_DNA-bd_sf"/>
</dbReference>
<dbReference type="PANTHER" id="PTHR30136">
    <property type="entry name" value="HELIX-TURN-HELIX TRANSCRIPTIONAL REGULATOR, ICLR FAMILY"/>
    <property type="match status" value="1"/>
</dbReference>
<proteinExistence type="predicted"/>
<evidence type="ECO:0000259" key="5">
    <source>
        <dbReference type="PROSITE" id="PS51078"/>
    </source>
</evidence>
<evidence type="ECO:0000313" key="6">
    <source>
        <dbReference type="EMBL" id="TWO70287.1"/>
    </source>
</evidence>
<protein>
    <submittedName>
        <fullName evidence="6">IclR family transcriptional regulator</fullName>
    </submittedName>
</protein>
<keyword evidence="3" id="KW-0804">Transcription</keyword>
<dbReference type="Gene3D" id="3.30.450.40">
    <property type="match status" value="1"/>
</dbReference>
<dbReference type="AlphaFoldDB" id="A0A562ZPG0"/>
<dbReference type="PROSITE" id="PS51078">
    <property type="entry name" value="ICLR_ED"/>
    <property type="match status" value="1"/>
</dbReference>
<dbReference type="PROSITE" id="PS51077">
    <property type="entry name" value="HTH_ICLR"/>
    <property type="match status" value="1"/>
</dbReference>
<dbReference type="GO" id="GO:0003677">
    <property type="term" value="F:DNA binding"/>
    <property type="evidence" value="ECO:0007669"/>
    <property type="project" value="UniProtKB-KW"/>
</dbReference>
<dbReference type="InterPro" id="IPR005471">
    <property type="entry name" value="Tscrpt_reg_IclR_N"/>
</dbReference>
<dbReference type="SMART" id="SM00346">
    <property type="entry name" value="HTH_ICLR"/>
    <property type="match status" value="1"/>
</dbReference>
<keyword evidence="2" id="KW-0238">DNA-binding</keyword>
<reference evidence="6 7" key="1">
    <citation type="submission" date="2019-07" db="EMBL/GenBank/DDBJ databases">
        <title>Caenimonas sedimenti sp. nov., isolated from activated sludge.</title>
        <authorList>
            <person name="Xu J."/>
        </authorList>
    </citation>
    <scope>NUCLEOTIDE SEQUENCE [LARGE SCALE GENOMIC DNA]</scope>
    <source>
        <strain evidence="6 7">HX-9-20</strain>
    </source>
</reference>
<dbReference type="InterPro" id="IPR050707">
    <property type="entry name" value="HTH_MetabolicPath_Reg"/>
</dbReference>
<dbReference type="OrthoDB" id="5401369at2"/>
<dbReference type="PANTHER" id="PTHR30136:SF33">
    <property type="entry name" value="TRANSCRIPTIONAL REGULATORY PROTEIN"/>
    <property type="match status" value="1"/>
</dbReference>
<accession>A0A562ZPG0</accession>
<organism evidence="6 7">
    <name type="scientific">Caenimonas sedimenti</name>
    <dbReference type="NCBI Taxonomy" id="2596921"/>
    <lineage>
        <taxon>Bacteria</taxon>
        <taxon>Pseudomonadati</taxon>
        <taxon>Pseudomonadota</taxon>
        <taxon>Betaproteobacteria</taxon>
        <taxon>Burkholderiales</taxon>
        <taxon>Comamonadaceae</taxon>
        <taxon>Caenimonas</taxon>
    </lineage>
</organism>
<dbReference type="InterPro" id="IPR029016">
    <property type="entry name" value="GAF-like_dom_sf"/>
</dbReference>
<feature type="domain" description="HTH iclR-type" evidence="4">
    <location>
        <begin position="59"/>
        <end position="121"/>
    </location>
</feature>
<evidence type="ECO:0000313" key="7">
    <source>
        <dbReference type="Proteomes" id="UP000318199"/>
    </source>
</evidence>
<dbReference type="Pfam" id="PF09339">
    <property type="entry name" value="HTH_IclR"/>
    <property type="match status" value="1"/>
</dbReference>
<dbReference type="InterPro" id="IPR036388">
    <property type="entry name" value="WH-like_DNA-bd_sf"/>
</dbReference>
<evidence type="ECO:0000256" key="3">
    <source>
        <dbReference type="ARBA" id="ARBA00023163"/>
    </source>
</evidence>